<evidence type="ECO:0000313" key="3">
    <source>
        <dbReference type="EMBL" id="CAF1072722.1"/>
    </source>
</evidence>
<dbReference type="InterPro" id="IPR036291">
    <property type="entry name" value="NAD(P)-bd_dom_sf"/>
</dbReference>
<proteinExistence type="predicted"/>
<dbReference type="EMBL" id="CAJNOJ010000229">
    <property type="protein sequence ID" value="CAF1315161.1"/>
    <property type="molecule type" value="Genomic_DNA"/>
</dbReference>
<evidence type="ECO:0000313" key="4">
    <source>
        <dbReference type="EMBL" id="CAF1315161.1"/>
    </source>
</evidence>
<dbReference type="EMBL" id="CAJNOR010001090">
    <property type="protein sequence ID" value="CAF1072722.1"/>
    <property type="molecule type" value="Genomic_DNA"/>
</dbReference>
<organism evidence="3 5">
    <name type="scientific">Adineta ricciae</name>
    <name type="common">Rotifer</name>
    <dbReference type="NCBI Taxonomy" id="249248"/>
    <lineage>
        <taxon>Eukaryota</taxon>
        <taxon>Metazoa</taxon>
        <taxon>Spiralia</taxon>
        <taxon>Gnathifera</taxon>
        <taxon>Rotifera</taxon>
        <taxon>Eurotatoria</taxon>
        <taxon>Bdelloidea</taxon>
        <taxon>Adinetida</taxon>
        <taxon>Adinetidae</taxon>
        <taxon>Adineta</taxon>
    </lineage>
</organism>
<dbReference type="Pfam" id="PF00107">
    <property type="entry name" value="ADH_zinc_N"/>
    <property type="match status" value="1"/>
</dbReference>
<dbReference type="AlphaFoldDB" id="A0A814M018"/>
<dbReference type="InterPro" id="IPR013149">
    <property type="entry name" value="ADH-like_C"/>
</dbReference>
<dbReference type="Proteomes" id="UP000663828">
    <property type="component" value="Unassembled WGS sequence"/>
</dbReference>
<keyword evidence="1" id="KW-0812">Transmembrane</keyword>
<name>A0A814M018_ADIRI</name>
<gene>
    <name evidence="4" type="ORF">EDS130_LOCUS31363</name>
    <name evidence="3" type="ORF">XAT740_LOCUS16901</name>
</gene>
<dbReference type="Proteomes" id="UP000663852">
    <property type="component" value="Unassembled WGS sequence"/>
</dbReference>
<reference evidence="3" key="1">
    <citation type="submission" date="2021-02" db="EMBL/GenBank/DDBJ databases">
        <authorList>
            <person name="Nowell W R."/>
        </authorList>
    </citation>
    <scope>NUCLEOTIDE SEQUENCE</scope>
</reference>
<feature type="transmembrane region" description="Helical" evidence="1">
    <location>
        <begin position="14"/>
        <end position="39"/>
    </location>
</feature>
<protein>
    <recommendedName>
        <fullName evidence="2">Alcohol dehydrogenase-like C-terminal domain-containing protein</fullName>
    </recommendedName>
</protein>
<dbReference type="SUPFAM" id="SSF51735">
    <property type="entry name" value="NAD(P)-binding Rossmann-fold domains"/>
    <property type="match status" value="1"/>
</dbReference>
<accession>A0A814M018</accession>
<comment type="caution">
    <text evidence="3">The sequence shown here is derived from an EMBL/GenBank/DDBJ whole genome shotgun (WGS) entry which is preliminary data.</text>
</comment>
<evidence type="ECO:0000259" key="2">
    <source>
        <dbReference type="Pfam" id="PF00107"/>
    </source>
</evidence>
<evidence type="ECO:0000256" key="1">
    <source>
        <dbReference type="SAM" id="Phobius"/>
    </source>
</evidence>
<keyword evidence="1" id="KW-1133">Transmembrane helix</keyword>
<keyword evidence="1" id="KW-0472">Membrane</keyword>
<dbReference type="OrthoDB" id="3941538at2759"/>
<dbReference type="Gene3D" id="3.40.50.720">
    <property type="entry name" value="NAD(P)-binding Rossmann-like Domain"/>
    <property type="match status" value="1"/>
</dbReference>
<sequence>MCYHFSLIRGETCVIFYAGPIGLLCLQAAVAADATHAIVVKISDKRLKKAREMDASLVINGKEESVPQQIKN</sequence>
<evidence type="ECO:0000313" key="5">
    <source>
        <dbReference type="Proteomes" id="UP000663828"/>
    </source>
</evidence>
<keyword evidence="5" id="KW-1185">Reference proteome</keyword>
<feature type="domain" description="Alcohol dehydrogenase-like C-terminal" evidence="2">
    <location>
        <begin position="20"/>
        <end position="71"/>
    </location>
</feature>